<dbReference type="RefSeq" id="WP_179500738.1">
    <property type="nucleotide sequence ID" value="NZ_JACCAA010000001.1"/>
</dbReference>
<evidence type="ECO:0000313" key="4">
    <source>
        <dbReference type="EMBL" id="NYG57465.1"/>
    </source>
</evidence>
<dbReference type="AlphaFoldDB" id="A0A7Y9UVJ1"/>
<protein>
    <recommendedName>
        <fullName evidence="6">Aspartate kinase</fullName>
    </recommendedName>
</protein>
<name>A0A7Y9UVJ1_9ACTN</name>
<sequence>MTSTETTGTEATGPSFTLQQFPEKLAVVRLAPGAEVPTWAESSSLFSITATATETSLICATRSVPTKVPCQKPFTAFAVKGPIDPEEYGVLAALLAPLAEEKISVFSLSTFDTDWILVPMQRVDDATQAWRRRGHTVAAAVPVKPPRQPSKAPKPKKDHKK</sequence>
<feature type="domain" description="A9CJY8-like N-terminal" evidence="3">
    <location>
        <begin position="24"/>
        <end position="66"/>
    </location>
</feature>
<comment type="caution">
    <text evidence="4">The sequence shown here is derived from an EMBL/GenBank/DDBJ whole genome shotgun (WGS) entry which is preliminary data.</text>
</comment>
<gene>
    <name evidence="4" type="ORF">BJ980_000388</name>
</gene>
<keyword evidence="5" id="KW-1185">Reference proteome</keyword>
<organism evidence="4 5">
    <name type="scientific">Nocardioides daedukensis</name>
    <dbReference type="NCBI Taxonomy" id="634462"/>
    <lineage>
        <taxon>Bacteria</taxon>
        <taxon>Bacillati</taxon>
        <taxon>Actinomycetota</taxon>
        <taxon>Actinomycetes</taxon>
        <taxon>Propionibacteriales</taxon>
        <taxon>Nocardioidaceae</taxon>
        <taxon>Nocardioides</taxon>
    </lineage>
</organism>
<dbReference type="SUPFAM" id="SSF55021">
    <property type="entry name" value="ACT-like"/>
    <property type="match status" value="2"/>
</dbReference>
<proteinExistence type="predicted"/>
<reference evidence="4 5" key="1">
    <citation type="submission" date="2020-07" db="EMBL/GenBank/DDBJ databases">
        <title>Sequencing the genomes of 1000 actinobacteria strains.</title>
        <authorList>
            <person name="Klenk H.-P."/>
        </authorList>
    </citation>
    <scope>NUCLEOTIDE SEQUENCE [LARGE SCALE GENOMIC DNA]</scope>
    <source>
        <strain evidence="4 5">DSM 23819</strain>
    </source>
</reference>
<dbReference type="InterPro" id="IPR045865">
    <property type="entry name" value="ACT-like_dom_sf"/>
</dbReference>
<dbReference type="Gene3D" id="3.30.2130.10">
    <property type="entry name" value="VC0802-like"/>
    <property type="match status" value="1"/>
</dbReference>
<evidence type="ECO:0000259" key="2">
    <source>
        <dbReference type="Pfam" id="PF13840"/>
    </source>
</evidence>
<evidence type="ECO:0000259" key="3">
    <source>
        <dbReference type="Pfam" id="PF21631"/>
    </source>
</evidence>
<dbReference type="InterPro" id="IPR051719">
    <property type="entry name" value="CASTOR_mTORC1"/>
</dbReference>
<evidence type="ECO:0000313" key="5">
    <source>
        <dbReference type="Proteomes" id="UP000540656"/>
    </source>
</evidence>
<dbReference type="PANTHER" id="PTHR31131">
    <property type="entry name" value="CHROMOSOME 1, WHOLE GENOME SHOTGUN SEQUENCE"/>
    <property type="match status" value="1"/>
</dbReference>
<feature type="domain" description="CASTOR ACT" evidence="2">
    <location>
        <begin position="72"/>
        <end position="129"/>
    </location>
</feature>
<dbReference type="InterPro" id="IPR049447">
    <property type="entry name" value="A9CJY8-like_N"/>
</dbReference>
<evidence type="ECO:0000256" key="1">
    <source>
        <dbReference type="SAM" id="MobiDB-lite"/>
    </source>
</evidence>
<evidence type="ECO:0008006" key="6">
    <source>
        <dbReference type="Google" id="ProtNLM"/>
    </source>
</evidence>
<dbReference type="Proteomes" id="UP000540656">
    <property type="component" value="Unassembled WGS sequence"/>
</dbReference>
<feature type="region of interest" description="Disordered" evidence="1">
    <location>
        <begin position="134"/>
        <end position="161"/>
    </location>
</feature>
<dbReference type="EMBL" id="JACCAA010000001">
    <property type="protein sequence ID" value="NYG57465.1"/>
    <property type="molecule type" value="Genomic_DNA"/>
</dbReference>
<dbReference type="Pfam" id="PF21631">
    <property type="entry name" value="A9CJY8-like_N"/>
    <property type="match status" value="1"/>
</dbReference>
<accession>A0A7Y9UVJ1</accession>
<dbReference type="Pfam" id="PF13840">
    <property type="entry name" value="ACT_7"/>
    <property type="match status" value="1"/>
</dbReference>
<dbReference type="PANTHER" id="PTHR31131:SF6">
    <property type="entry name" value="CASTOR ACT DOMAIN-CONTAINING PROTEIN"/>
    <property type="match status" value="1"/>
</dbReference>
<dbReference type="InterPro" id="IPR027795">
    <property type="entry name" value="CASTOR_ACT_dom"/>
</dbReference>